<dbReference type="InterPro" id="IPR029032">
    <property type="entry name" value="AhpD-like"/>
</dbReference>
<comment type="caution">
    <text evidence="2">The sequence shown here is derived from an EMBL/GenBank/DDBJ whole genome shotgun (WGS) entry which is preliminary data.</text>
</comment>
<gene>
    <name evidence="2" type="ORF">R3Q59_13795</name>
</gene>
<keyword evidence="3" id="KW-1185">Reference proteome</keyword>
<dbReference type="PANTHER" id="PTHR33570:SF9">
    <property type="entry name" value="BLL4600 PROTEIN"/>
    <property type="match status" value="1"/>
</dbReference>
<name>A0ABU4CE28_RHOJO</name>
<organism evidence="2 3">
    <name type="scientific">Rhodococcus jostii</name>
    <dbReference type="NCBI Taxonomy" id="132919"/>
    <lineage>
        <taxon>Bacteria</taxon>
        <taxon>Bacillati</taxon>
        <taxon>Actinomycetota</taxon>
        <taxon>Actinomycetes</taxon>
        <taxon>Mycobacteriales</taxon>
        <taxon>Nocardiaceae</taxon>
        <taxon>Rhodococcus</taxon>
    </lineage>
</organism>
<protein>
    <submittedName>
        <fullName evidence="2">Carboxymuconolactone decarboxylase family protein</fullName>
    </submittedName>
</protein>
<dbReference type="Gene3D" id="1.20.1290.10">
    <property type="entry name" value="AhpD-like"/>
    <property type="match status" value="1"/>
</dbReference>
<feature type="domain" description="Carboxymuconolactone decarboxylase-like" evidence="1">
    <location>
        <begin position="22"/>
        <end position="102"/>
    </location>
</feature>
<reference evidence="2 3" key="1">
    <citation type="submission" date="2023-10" db="EMBL/GenBank/DDBJ databases">
        <title>Development of a sustainable strategy for remediation of hydrocarbon-contaminated territories based on the waste exchange concept.</title>
        <authorList>
            <person name="Krivoruchko A."/>
        </authorList>
    </citation>
    <scope>NUCLEOTIDE SEQUENCE [LARGE SCALE GENOMIC DNA]</scope>
    <source>
        <strain evidence="2 3">IEGM 60</strain>
    </source>
</reference>
<accession>A0ABU4CE28</accession>
<dbReference type="InterPro" id="IPR003779">
    <property type="entry name" value="CMD-like"/>
</dbReference>
<evidence type="ECO:0000259" key="1">
    <source>
        <dbReference type="Pfam" id="PF02627"/>
    </source>
</evidence>
<evidence type="ECO:0000313" key="2">
    <source>
        <dbReference type="EMBL" id="MDV6281582.1"/>
    </source>
</evidence>
<dbReference type="InterPro" id="IPR052512">
    <property type="entry name" value="4CMD/NDH-1_regulator"/>
</dbReference>
<dbReference type="RefSeq" id="WP_317568602.1">
    <property type="nucleotide sequence ID" value="NZ_JAWLKA010000007.1"/>
</dbReference>
<dbReference type="Proteomes" id="UP001185737">
    <property type="component" value="Unassembled WGS sequence"/>
</dbReference>
<sequence>MSEDTEDSTVSRAQRMFGTLAPKLASLTDDVLFGDVWKRPALSPRDRSLITVAALVALCRENQLPGHFSRALGNGVQQEELVEIITHLAIYAGWPNAVTAIATLGAVLEQENDGAIPTS</sequence>
<dbReference type="EMBL" id="JAWLKA010000007">
    <property type="protein sequence ID" value="MDV6281582.1"/>
    <property type="molecule type" value="Genomic_DNA"/>
</dbReference>
<dbReference type="SUPFAM" id="SSF69118">
    <property type="entry name" value="AhpD-like"/>
    <property type="match status" value="1"/>
</dbReference>
<dbReference type="Pfam" id="PF02627">
    <property type="entry name" value="CMD"/>
    <property type="match status" value="1"/>
</dbReference>
<dbReference type="PANTHER" id="PTHR33570">
    <property type="entry name" value="4-CARBOXYMUCONOLACTONE DECARBOXYLASE FAMILY PROTEIN"/>
    <property type="match status" value="1"/>
</dbReference>
<proteinExistence type="predicted"/>
<evidence type="ECO:0000313" key="3">
    <source>
        <dbReference type="Proteomes" id="UP001185737"/>
    </source>
</evidence>